<comment type="caution">
    <text evidence="2">The sequence shown here is derived from an EMBL/GenBank/DDBJ whole genome shotgun (WGS) entry which is preliminary data.</text>
</comment>
<gene>
    <name evidence="2" type="ORF">PHET_03299</name>
</gene>
<keyword evidence="3" id="KW-1185">Reference proteome</keyword>
<dbReference type="AlphaFoldDB" id="A0A8J4WJY9"/>
<dbReference type="InterPro" id="IPR002035">
    <property type="entry name" value="VWF_A"/>
</dbReference>
<reference evidence="2" key="1">
    <citation type="submission" date="2019-05" db="EMBL/GenBank/DDBJ databases">
        <title>Annotation for the trematode Paragonimus heterotremus.</title>
        <authorList>
            <person name="Choi Y.-J."/>
        </authorList>
    </citation>
    <scope>NUCLEOTIDE SEQUENCE</scope>
    <source>
        <strain evidence="2">LC</strain>
    </source>
</reference>
<feature type="domain" description="VWFA" evidence="1">
    <location>
        <begin position="183"/>
        <end position="270"/>
    </location>
</feature>
<dbReference type="PANTHER" id="PTHR46478:SF1">
    <property type="entry name" value="VON WILLEBRAND FACTOR A DOMAIN-CONTAINING PROTEIN 3A"/>
    <property type="match status" value="1"/>
</dbReference>
<dbReference type="Proteomes" id="UP000748531">
    <property type="component" value="Unassembled WGS sequence"/>
</dbReference>
<dbReference type="OrthoDB" id="299997at2759"/>
<protein>
    <recommendedName>
        <fullName evidence="1">VWFA domain-containing protein</fullName>
    </recommendedName>
</protein>
<dbReference type="PANTHER" id="PTHR46478">
    <property type="entry name" value="VON WILLEBRAND FACTOR A DOMAIN-CONTAINING PROTEIN 3A"/>
    <property type="match status" value="1"/>
</dbReference>
<accession>A0A8J4WJY9</accession>
<evidence type="ECO:0000313" key="3">
    <source>
        <dbReference type="Proteomes" id="UP000748531"/>
    </source>
</evidence>
<organism evidence="2 3">
    <name type="scientific">Paragonimus heterotremus</name>
    <dbReference type="NCBI Taxonomy" id="100268"/>
    <lineage>
        <taxon>Eukaryota</taxon>
        <taxon>Metazoa</taxon>
        <taxon>Spiralia</taxon>
        <taxon>Lophotrochozoa</taxon>
        <taxon>Platyhelminthes</taxon>
        <taxon>Trematoda</taxon>
        <taxon>Digenea</taxon>
        <taxon>Plagiorchiida</taxon>
        <taxon>Troglotremata</taxon>
        <taxon>Troglotrematidae</taxon>
        <taxon>Paragonimus</taxon>
    </lineage>
</organism>
<sequence length="274" mass="31621">MHFIFQVEGLQLFLQESNFRGDLQRDVYKCTKSEHPKWTSTNRTDKKNSDQFTKTKLEHCYQLFKVRSNDLRADEAIKQSSEEWLTTHSLEALGLTMETLISLGKLPPEHVDKYSERVRIGDGNVLAELKQFPPSSLIYDLQTIMEFECGLYTSISDYTTRIKWLMQGTRRIFGLIRGQHIGLLLDSSNANLTFGRERSLRRNLLQLFEEQLSEKQIKTLYVASYGTRVYTLWPCPMQTNERVLDEAKTFVSTQLKPDGSANLLAGIKHASVFP</sequence>
<name>A0A8J4WJY9_9TREM</name>
<evidence type="ECO:0000259" key="1">
    <source>
        <dbReference type="Pfam" id="PF13768"/>
    </source>
</evidence>
<dbReference type="EMBL" id="LUCH01001310">
    <property type="protein sequence ID" value="KAF5403299.1"/>
    <property type="molecule type" value="Genomic_DNA"/>
</dbReference>
<dbReference type="Pfam" id="PF13768">
    <property type="entry name" value="VWA_3"/>
    <property type="match status" value="1"/>
</dbReference>
<proteinExistence type="predicted"/>
<evidence type="ECO:0000313" key="2">
    <source>
        <dbReference type="EMBL" id="KAF5403299.1"/>
    </source>
</evidence>